<dbReference type="SUPFAM" id="SSF82784">
    <property type="entry name" value="OsmC-like"/>
    <property type="match status" value="1"/>
</dbReference>
<reference evidence="1 2" key="1">
    <citation type="submission" date="2019-09" db="EMBL/GenBank/DDBJ databases">
        <title>Genome sequence and assembly of Taibaiella sp.</title>
        <authorList>
            <person name="Chhetri G."/>
        </authorList>
    </citation>
    <scope>NUCLEOTIDE SEQUENCE [LARGE SCALE GENOMIC DNA]</scope>
    <source>
        <strain evidence="1 2">KVB11</strain>
    </source>
</reference>
<proteinExistence type="predicted"/>
<comment type="caution">
    <text evidence="1">The sequence shown here is derived from an EMBL/GenBank/DDBJ whole genome shotgun (WGS) entry which is preliminary data.</text>
</comment>
<evidence type="ECO:0000313" key="2">
    <source>
        <dbReference type="Proteomes" id="UP000323632"/>
    </source>
</evidence>
<dbReference type="EMBL" id="VWSH01000004">
    <property type="protein sequence ID" value="KAA5532415.1"/>
    <property type="molecule type" value="Genomic_DNA"/>
</dbReference>
<keyword evidence="2" id="KW-1185">Reference proteome</keyword>
<accession>A0A5M6CG46</accession>
<dbReference type="RefSeq" id="WP_150033918.1">
    <property type="nucleotide sequence ID" value="NZ_VWSH01000004.1"/>
</dbReference>
<dbReference type="Proteomes" id="UP000323632">
    <property type="component" value="Unassembled WGS sequence"/>
</dbReference>
<name>A0A5M6CG46_9BACT</name>
<dbReference type="Gene3D" id="3.30.300.20">
    <property type="match status" value="1"/>
</dbReference>
<dbReference type="AlphaFoldDB" id="A0A5M6CG46"/>
<dbReference type="InterPro" id="IPR003718">
    <property type="entry name" value="OsmC/Ohr_fam"/>
</dbReference>
<sequence>MPAIHIVYHIANRTFTATDEATNQVNFQSVPDGVERPQLQAVSTGVRPMQSLLMGLGTCSGIDIVDILEKQRQSYDSFELKVTAEREQDKIPALWIKAHIDFILKGDKLDADKVNRAAALSIDKYCSVAETLRRAGCEITYAVHL</sequence>
<dbReference type="InterPro" id="IPR015946">
    <property type="entry name" value="KH_dom-like_a/b"/>
</dbReference>
<protein>
    <submittedName>
        <fullName evidence="1">OsmC family protein</fullName>
    </submittedName>
</protein>
<dbReference type="PANTHER" id="PTHR34352:SF1">
    <property type="entry name" value="PROTEIN YHFA"/>
    <property type="match status" value="1"/>
</dbReference>
<dbReference type="InterPro" id="IPR036102">
    <property type="entry name" value="OsmC/Ohrsf"/>
</dbReference>
<gene>
    <name evidence="1" type="ORF">F0919_16635</name>
</gene>
<dbReference type="Pfam" id="PF02566">
    <property type="entry name" value="OsmC"/>
    <property type="match status" value="1"/>
</dbReference>
<dbReference type="PANTHER" id="PTHR34352">
    <property type="entry name" value="PROTEIN YHFA"/>
    <property type="match status" value="1"/>
</dbReference>
<organism evidence="1 2">
    <name type="scientific">Taibaiella lutea</name>
    <dbReference type="NCBI Taxonomy" id="2608001"/>
    <lineage>
        <taxon>Bacteria</taxon>
        <taxon>Pseudomonadati</taxon>
        <taxon>Bacteroidota</taxon>
        <taxon>Chitinophagia</taxon>
        <taxon>Chitinophagales</taxon>
        <taxon>Chitinophagaceae</taxon>
        <taxon>Taibaiella</taxon>
    </lineage>
</organism>
<evidence type="ECO:0000313" key="1">
    <source>
        <dbReference type="EMBL" id="KAA5532415.1"/>
    </source>
</evidence>